<evidence type="ECO:0000313" key="2">
    <source>
        <dbReference type="EMBL" id="MBE7939697.1"/>
    </source>
</evidence>
<dbReference type="EMBL" id="JADDOJ010000009">
    <property type="protein sequence ID" value="MBE7939697.1"/>
    <property type="molecule type" value="Genomic_DNA"/>
</dbReference>
<proteinExistence type="predicted"/>
<keyword evidence="3" id="KW-1185">Reference proteome</keyword>
<comment type="caution">
    <text evidence="2">The sequence shown here is derived from an EMBL/GenBank/DDBJ whole genome shotgun (WGS) entry which is preliminary data.</text>
</comment>
<dbReference type="PROSITE" id="PS51257">
    <property type="entry name" value="PROKAR_LIPOPROTEIN"/>
    <property type="match status" value="1"/>
</dbReference>
<feature type="signal peptide" evidence="1">
    <location>
        <begin position="1"/>
        <end position="24"/>
    </location>
</feature>
<accession>A0ABR9SCA5</accession>
<organism evidence="2 3">
    <name type="scientific">Ramlibacter aquaticus</name>
    <dbReference type="NCBI Taxonomy" id="2780094"/>
    <lineage>
        <taxon>Bacteria</taxon>
        <taxon>Pseudomonadati</taxon>
        <taxon>Pseudomonadota</taxon>
        <taxon>Betaproteobacteria</taxon>
        <taxon>Burkholderiales</taxon>
        <taxon>Comamonadaceae</taxon>
        <taxon>Ramlibacter</taxon>
    </lineage>
</organism>
<evidence type="ECO:0000313" key="3">
    <source>
        <dbReference type="Proteomes" id="UP000715965"/>
    </source>
</evidence>
<sequence>MVDLRISQLSAVAWIAMACGIASADTQSMSVNASVSAICKFNSGQTPVLAFGAIDPSGTTNAIASTTVLYRCTKGTVASVSSAVTGTRTLTGSGTAAGDSMSYTLSFTSGNAGTGTGFGSGQDLALVLAGTITPANYQNKTVGPYADNVTLTVTP</sequence>
<feature type="chain" id="PRO_5045479792" description="Spore coat protein U domain-containing protein" evidence="1">
    <location>
        <begin position="25"/>
        <end position="155"/>
    </location>
</feature>
<name>A0ABR9SCA5_9BURK</name>
<evidence type="ECO:0000256" key="1">
    <source>
        <dbReference type="SAM" id="SignalP"/>
    </source>
</evidence>
<evidence type="ECO:0008006" key="4">
    <source>
        <dbReference type="Google" id="ProtNLM"/>
    </source>
</evidence>
<keyword evidence="1" id="KW-0732">Signal</keyword>
<dbReference type="Proteomes" id="UP000715965">
    <property type="component" value="Unassembled WGS sequence"/>
</dbReference>
<dbReference type="RefSeq" id="WP_193779248.1">
    <property type="nucleotide sequence ID" value="NZ_JADDOJ010000009.1"/>
</dbReference>
<reference evidence="2 3" key="1">
    <citation type="submission" date="2020-10" db="EMBL/GenBank/DDBJ databases">
        <title>Draft genome of Ramlibacter aquaticus LMG 30558.</title>
        <authorList>
            <person name="Props R."/>
        </authorList>
    </citation>
    <scope>NUCLEOTIDE SEQUENCE [LARGE SCALE GENOMIC DNA]</scope>
    <source>
        <strain evidence="2 3">LMG 30558</strain>
    </source>
</reference>
<gene>
    <name evidence="2" type="ORF">IM725_03805</name>
</gene>
<protein>
    <recommendedName>
        <fullName evidence="4">Spore coat protein U domain-containing protein</fullName>
    </recommendedName>
</protein>